<gene>
    <name evidence="2" type="ORF">P4O66_003953</name>
</gene>
<dbReference type="SUPFAM" id="SSF53098">
    <property type="entry name" value="Ribonuclease H-like"/>
    <property type="match status" value="1"/>
</dbReference>
<evidence type="ECO:0000313" key="2">
    <source>
        <dbReference type="EMBL" id="KAK1784223.1"/>
    </source>
</evidence>
<feature type="chain" id="PRO_5042208230" description="Integrase catalytic domain-containing protein" evidence="1">
    <location>
        <begin position="17"/>
        <end position="164"/>
    </location>
</feature>
<keyword evidence="1" id="KW-0732">Signal</keyword>
<dbReference type="GO" id="GO:0003676">
    <property type="term" value="F:nucleic acid binding"/>
    <property type="evidence" value="ECO:0007669"/>
    <property type="project" value="InterPro"/>
</dbReference>
<accession>A0AAD8YQK2</accession>
<reference evidence="2" key="1">
    <citation type="submission" date="2023-03" db="EMBL/GenBank/DDBJ databases">
        <title>Electrophorus voltai genome.</title>
        <authorList>
            <person name="Bian C."/>
        </authorList>
    </citation>
    <scope>NUCLEOTIDE SEQUENCE</scope>
    <source>
        <strain evidence="2">CB-2022</strain>
        <tissue evidence="2">Muscle</tissue>
    </source>
</reference>
<protein>
    <recommendedName>
        <fullName evidence="4">Integrase catalytic domain-containing protein</fullName>
    </recommendedName>
</protein>
<dbReference type="InterPro" id="IPR012337">
    <property type="entry name" value="RNaseH-like_sf"/>
</dbReference>
<dbReference type="InterPro" id="IPR036397">
    <property type="entry name" value="RNaseH_sf"/>
</dbReference>
<dbReference type="Proteomes" id="UP001239994">
    <property type="component" value="Unassembled WGS sequence"/>
</dbReference>
<sequence>MLFLLCCHLLTSPLYKINISLSSVSSTYLPESQGALERFHQTLKSKLRTFCLPHEKDWEVDLLLFLYHCITTWFGNCTVFDRKTLQRIVRTAEKIIGVSLPSITDIYTTRCIRKASSNVEDPTLRSHKLFTLSPSGNRYHSIWSLTSRLCNSFFPEAIGLLNSG</sequence>
<evidence type="ECO:0000256" key="1">
    <source>
        <dbReference type="SAM" id="SignalP"/>
    </source>
</evidence>
<evidence type="ECO:0000313" key="3">
    <source>
        <dbReference type="Proteomes" id="UP001239994"/>
    </source>
</evidence>
<evidence type="ECO:0008006" key="4">
    <source>
        <dbReference type="Google" id="ProtNLM"/>
    </source>
</evidence>
<comment type="caution">
    <text evidence="2">The sequence shown here is derived from an EMBL/GenBank/DDBJ whole genome shotgun (WGS) entry which is preliminary data.</text>
</comment>
<dbReference type="EMBL" id="JAROKS010000407">
    <property type="protein sequence ID" value="KAK1784223.1"/>
    <property type="molecule type" value="Genomic_DNA"/>
</dbReference>
<organism evidence="2 3">
    <name type="scientific">Electrophorus voltai</name>
    <dbReference type="NCBI Taxonomy" id="2609070"/>
    <lineage>
        <taxon>Eukaryota</taxon>
        <taxon>Metazoa</taxon>
        <taxon>Chordata</taxon>
        <taxon>Craniata</taxon>
        <taxon>Vertebrata</taxon>
        <taxon>Euteleostomi</taxon>
        <taxon>Actinopterygii</taxon>
        <taxon>Neopterygii</taxon>
        <taxon>Teleostei</taxon>
        <taxon>Ostariophysi</taxon>
        <taxon>Gymnotiformes</taxon>
        <taxon>Gymnotoidei</taxon>
        <taxon>Gymnotidae</taxon>
        <taxon>Electrophorus</taxon>
    </lineage>
</organism>
<proteinExistence type="predicted"/>
<keyword evidence="3" id="KW-1185">Reference proteome</keyword>
<dbReference type="AlphaFoldDB" id="A0AAD8YQK2"/>
<name>A0AAD8YQK2_9TELE</name>
<feature type="signal peptide" evidence="1">
    <location>
        <begin position="1"/>
        <end position="16"/>
    </location>
</feature>
<dbReference type="Gene3D" id="3.30.420.10">
    <property type="entry name" value="Ribonuclease H-like superfamily/Ribonuclease H"/>
    <property type="match status" value="1"/>
</dbReference>